<dbReference type="Pfam" id="PF00400">
    <property type="entry name" value="WD40"/>
    <property type="match status" value="3"/>
</dbReference>
<gene>
    <name evidence="8" type="ORF">BJ508DRAFT_233175</name>
</gene>
<comment type="similarity">
    <text evidence="4">Belongs to the WD repeat ASA1 family.</text>
</comment>
<evidence type="ECO:0000313" key="9">
    <source>
        <dbReference type="Proteomes" id="UP000275078"/>
    </source>
</evidence>
<dbReference type="InterPro" id="IPR019775">
    <property type="entry name" value="WD40_repeat_CS"/>
</dbReference>
<dbReference type="SUPFAM" id="SSF50978">
    <property type="entry name" value="WD40 repeat-like"/>
    <property type="match status" value="1"/>
</dbReference>
<dbReference type="PANTHER" id="PTHR19854">
    <property type="entry name" value="TRANSDUCIN BETA-LIKE 3"/>
    <property type="match status" value="1"/>
</dbReference>
<comment type="function">
    <text evidence="3">Component of the ASTRA complex involved in chromatin remodeling.</text>
</comment>
<dbReference type="AlphaFoldDB" id="A0A3N4ITT2"/>
<evidence type="ECO:0000256" key="5">
    <source>
        <dbReference type="ARBA" id="ARBA00038749"/>
    </source>
</evidence>
<keyword evidence="9" id="KW-1185">Reference proteome</keyword>
<evidence type="ECO:0000256" key="2">
    <source>
        <dbReference type="ARBA" id="ARBA00022737"/>
    </source>
</evidence>
<dbReference type="PROSITE" id="PS00678">
    <property type="entry name" value="WD_REPEATS_1"/>
    <property type="match status" value="2"/>
</dbReference>
<dbReference type="Gene3D" id="2.130.10.10">
    <property type="entry name" value="YVTN repeat-like/Quinoprotein amine dehydrogenase"/>
    <property type="match status" value="2"/>
</dbReference>
<dbReference type="InterPro" id="IPR036322">
    <property type="entry name" value="WD40_repeat_dom_sf"/>
</dbReference>
<dbReference type="PANTHER" id="PTHR19854:SF1">
    <property type="entry name" value="GUANINE NUCLEOTIDE-BINDING PROTEIN SUBUNIT BETA-LIKE PROTEIN 1"/>
    <property type="match status" value="1"/>
</dbReference>
<dbReference type="Proteomes" id="UP000275078">
    <property type="component" value="Unassembled WGS sequence"/>
</dbReference>
<dbReference type="OrthoDB" id="7668193at2759"/>
<evidence type="ECO:0000256" key="1">
    <source>
        <dbReference type="ARBA" id="ARBA00022574"/>
    </source>
</evidence>
<evidence type="ECO:0000256" key="7">
    <source>
        <dbReference type="PROSITE-ProRule" id="PRU00221"/>
    </source>
</evidence>
<sequence length="408" mass="45409">MSNQLQSSPPPPAPLFILRGHSSQIHALTFLRQNSRLLTADSDGYVILWNIPTRRPVAAWKAHESAVLEVAVWGDNKIITHGRDNKLLVWKLGPEEEAGMDTITPADAQLGLGRTWRKPWLLNSLEVNALNFCGFAASPSTSGHAALTTSSIFVVFPSNMDSESVDIWKLPEQQRVYAGIKARDIQTGMAMSLRLFWLDEKSLALAAGYESGHVCLYVRDTSQEVAEWKMWFARKEHSQPVLSIALSPDHRYVLSSSADANIVKHSIPTDASDDSRMKIMDTKHSGQQSIRIRDDGKLFATGGWDKMVRVYSMKTMKELAVLKWHREGVYAVGFGTTKSPGQNAQSVYSQQTSTASDTVAMPELVQTLSTASTSGYLTLEQRRDERETCRHWIAAGAKDGKVSLWEIY</sequence>
<dbReference type="PROSITE" id="PS50294">
    <property type="entry name" value="WD_REPEATS_REGION"/>
    <property type="match status" value="1"/>
</dbReference>
<evidence type="ECO:0000256" key="3">
    <source>
        <dbReference type="ARBA" id="ARBA00037338"/>
    </source>
</evidence>
<dbReference type="PROSITE" id="PS50082">
    <property type="entry name" value="WD_REPEATS_2"/>
    <property type="match status" value="1"/>
</dbReference>
<proteinExistence type="inferred from homology"/>
<evidence type="ECO:0000256" key="6">
    <source>
        <dbReference type="ARBA" id="ARBA00040563"/>
    </source>
</evidence>
<dbReference type="EMBL" id="ML119646">
    <property type="protein sequence ID" value="RPA87600.1"/>
    <property type="molecule type" value="Genomic_DNA"/>
</dbReference>
<organism evidence="8 9">
    <name type="scientific">Ascobolus immersus RN42</name>
    <dbReference type="NCBI Taxonomy" id="1160509"/>
    <lineage>
        <taxon>Eukaryota</taxon>
        <taxon>Fungi</taxon>
        <taxon>Dikarya</taxon>
        <taxon>Ascomycota</taxon>
        <taxon>Pezizomycotina</taxon>
        <taxon>Pezizomycetes</taxon>
        <taxon>Pezizales</taxon>
        <taxon>Ascobolaceae</taxon>
        <taxon>Ascobolus</taxon>
    </lineage>
</organism>
<dbReference type="InterPro" id="IPR015943">
    <property type="entry name" value="WD40/YVTN_repeat-like_dom_sf"/>
</dbReference>
<keyword evidence="1 7" id="KW-0853">WD repeat</keyword>
<protein>
    <recommendedName>
        <fullName evidence="6">ASTRA-associated protein 1</fullName>
    </recommendedName>
</protein>
<dbReference type="SMART" id="SM00320">
    <property type="entry name" value="WD40"/>
    <property type="match status" value="5"/>
</dbReference>
<keyword evidence="2" id="KW-0677">Repeat</keyword>
<accession>A0A3N4ITT2</accession>
<name>A0A3N4ITT2_ASCIM</name>
<dbReference type="STRING" id="1160509.A0A3N4ITT2"/>
<evidence type="ECO:0000313" key="8">
    <source>
        <dbReference type="EMBL" id="RPA87600.1"/>
    </source>
</evidence>
<reference evidence="8 9" key="1">
    <citation type="journal article" date="2018" name="Nat. Ecol. Evol.">
        <title>Pezizomycetes genomes reveal the molecular basis of ectomycorrhizal truffle lifestyle.</title>
        <authorList>
            <person name="Murat C."/>
            <person name="Payen T."/>
            <person name="Noel B."/>
            <person name="Kuo A."/>
            <person name="Morin E."/>
            <person name="Chen J."/>
            <person name="Kohler A."/>
            <person name="Krizsan K."/>
            <person name="Balestrini R."/>
            <person name="Da Silva C."/>
            <person name="Montanini B."/>
            <person name="Hainaut M."/>
            <person name="Levati E."/>
            <person name="Barry K.W."/>
            <person name="Belfiori B."/>
            <person name="Cichocki N."/>
            <person name="Clum A."/>
            <person name="Dockter R.B."/>
            <person name="Fauchery L."/>
            <person name="Guy J."/>
            <person name="Iotti M."/>
            <person name="Le Tacon F."/>
            <person name="Lindquist E.A."/>
            <person name="Lipzen A."/>
            <person name="Malagnac F."/>
            <person name="Mello A."/>
            <person name="Molinier V."/>
            <person name="Miyauchi S."/>
            <person name="Poulain J."/>
            <person name="Riccioni C."/>
            <person name="Rubini A."/>
            <person name="Sitrit Y."/>
            <person name="Splivallo R."/>
            <person name="Traeger S."/>
            <person name="Wang M."/>
            <person name="Zifcakova L."/>
            <person name="Wipf D."/>
            <person name="Zambonelli A."/>
            <person name="Paolocci F."/>
            <person name="Nowrousian M."/>
            <person name="Ottonello S."/>
            <person name="Baldrian P."/>
            <person name="Spatafora J.W."/>
            <person name="Henrissat B."/>
            <person name="Nagy L.G."/>
            <person name="Aury J.M."/>
            <person name="Wincker P."/>
            <person name="Grigoriev I.V."/>
            <person name="Bonfante P."/>
            <person name="Martin F.M."/>
        </authorList>
    </citation>
    <scope>NUCLEOTIDE SEQUENCE [LARGE SCALE GENOMIC DNA]</scope>
    <source>
        <strain evidence="8 9">RN42</strain>
    </source>
</reference>
<evidence type="ECO:0000256" key="4">
    <source>
        <dbReference type="ARBA" id="ARBA00037931"/>
    </source>
</evidence>
<dbReference type="InterPro" id="IPR001680">
    <property type="entry name" value="WD40_rpt"/>
</dbReference>
<comment type="subunit">
    <text evidence="5">Component of the ASTRA chromatin remodeling machinery complex.</text>
</comment>
<feature type="repeat" description="WD" evidence="7">
    <location>
        <begin position="18"/>
        <end position="59"/>
    </location>
</feature>